<keyword evidence="2" id="KW-1185">Reference proteome</keyword>
<protein>
    <submittedName>
        <fullName evidence="1">Uncharacterized protein</fullName>
    </submittedName>
</protein>
<proteinExistence type="predicted"/>
<reference evidence="1 2" key="1">
    <citation type="journal article" date="2011" name="J. Bacteriol.">
        <title>Genome sequence of the algicidal bacterium Kordia algicida OT-1.</title>
        <authorList>
            <person name="Lee H.S."/>
            <person name="Kang S.G."/>
            <person name="Kwon K.K."/>
            <person name="Lee J.H."/>
            <person name="Kim S.J."/>
        </authorList>
    </citation>
    <scope>NUCLEOTIDE SEQUENCE [LARGE SCALE GENOMIC DNA]</scope>
    <source>
        <strain evidence="1 2">OT-1</strain>
    </source>
</reference>
<evidence type="ECO:0000313" key="1">
    <source>
        <dbReference type="EMBL" id="EDP94843.1"/>
    </source>
</evidence>
<gene>
    <name evidence="1" type="ORF">KAOT1_01415</name>
</gene>
<dbReference type="Proteomes" id="UP000002945">
    <property type="component" value="Unassembled WGS sequence"/>
</dbReference>
<dbReference type="HOGENOM" id="CLU_3080909_0_0_10"/>
<dbReference type="EMBL" id="ABIB01000013">
    <property type="protein sequence ID" value="EDP94843.1"/>
    <property type="molecule type" value="Genomic_DNA"/>
</dbReference>
<comment type="caution">
    <text evidence="1">The sequence shown here is derived from an EMBL/GenBank/DDBJ whole genome shotgun (WGS) entry which is preliminary data.</text>
</comment>
<accession>A9E911</accession>
<organism evidence="1 2">
    <name type="scientific">Kordia algicida OT-1</name>
    <dbReference type="NCBI Taxonomy" id="391587"/>
    <lineage>
        <taxon>Bacteria</taxon>
        <taxon>Pseudomonadati</taxon>
        <taxon>Bacteroidota</taxon>
        <taxon>Flavobacteriia</taxon>
        <taxon>Flavobacteriales</taxon>
        <taxon>Flavobacteriaceae</taxon>
        <taxon>Kordia</taxon>
    </lineage>
</organism>
<dbReference type="AlphaFoldDB" id="A9E911"/>
<sequence length="52" mass="6073">MVDLSQSKIYPKIHLIKIIKKRIPLKNKKVSQIKEKLTASSRQKQLKGFILL</sequence>
<name>A9E911_9FLAO</name>
<dbReference type="STRING" id="391587.KAOT1_01415"/>
<evidence type="ECO:0000313" key="2">
    <source>
        <dbReference type="Proteomes" id="UP000002945"/>
    </source>
</evidence>